<dbReference type="RefSeq" id="XP_016444187.1">
    <property type="nucleotide sequence ID" value="XM_016588701.2"/>
</dbReference>
<dbReference type="GeneID" id="107769480"/>
<dbReference type="RefSeq" id="XP_016444187.1">
    <property type="nucleotide sequence ID" value="XM_016588701.1"/>
</dbReference>
<dbReference type="OrthoDB" id="1858881at2759"/>
<proteinExistence type="predicted"/>
<reference evidence="2" key="1">
    <citation type="journal article" date="2014" name="Nat. Commun.">
        <title>The tobacco genome sequence and its comparison with those of tomato and potato.</title>
        <authorList>
            <person name="Sierro N."/>
            <person name="Battey J.N."/>
            <person name="Ouadi S."/>
            <person name="Bakaher N."/>
            <person name="Bovet L."/>
            <person name="Willig A."/>
            <person name="Goepfert S."/>
            <person name="Peitsch M.C."/>
            <person name="Ivanov N.V."/>
        </authorList>
    </citation>
    <scope>NUCLEOTIDE SEQUENCE [LARGE SCALE GENOMIC DNA]</scope>
</reference>
<dbReference type="OMA" id="WWTKSSY"/>
<evidence type="ECO:0000313" key="3">
    <source>
        <dbReference type="RefSeq" id="XP_016444187.1"/>
    </source>
</evidence>
<dbReference type="PaxDb" id="4097-A0A1S3XWV4"/>
<sequence length="146" mass="16509">MGSLMAGWDSPVSDPQAMKYRKSKSLTKEEIEAYWRSKKQIEEEHQRYISMLSPQSQKQANIVFEEAAKTEHERSNTGEFFDLGSEDSLDKLIKKNGWWISSNWAHLNEPPTRAPEGAAYKYVSQFHVANMAAGSNTKPAQTGINA</sequence>
<evidence type="ECO:0000313" key="2">
    <source>
        <dbReference type="Proteomes" id="UP000790787"/>
    </source>
</evidence>
<name>A0A1S3XWV4_TOBAC</name>
<dbReference type="AlphaFoldDB" id="A0A1S3XWV4"/>
<dbReference type="STRING" id="4097.A0A1S3XWV4"/>
<feature type="region of interest" description="Disordered" evidence="1">
    <location>
        <begin position="1"/>
        <end position="25"/>
    </location>
</feature>
<protein>
    <submittedName>
        <fullName evidence="3">Uncharacterized protein LOC107769480</fullName>
    </submittedName>
</protein>
<dbReference type="Proteomes" id="UP000790787">
    <property type="component" value="Chromosome 12"/>
</dbReference>
<keyword evidence="2" id="KW-1185">Reference proteome</keyword>
<dbReference type="KEGG" id="nta:107769480"/>
<accession>A0A1S3XWV4</accession>
<reference evidence="3" key="2">
    <citation type="submission" date="2025-08" db="UniProtKB">
        <authorList>
            <consortium name="RefSeq"/>
        </authorList>
    </citation>
    <scope>IDENTIFICATION</scope>
    <source>
        <tissue evidence="3">Leaf</tissue>
    </source>
</reference>
<evidence type="ECO:0000256" key="1">
    <source>
        <dbReference type="SAM" id="MobiDB-lite"/>
    </source>
</evidence>
<organism evidence="2 3">
    <name type="scientific">Nicotiana tabacum</name>
    <name type="common">Common tobacco</name>
    <dbReference type="NCBI Taxonomy" id="4097"/>
    <lineage>
        <taxon>Eukaryota</taxon>
        <taxon>Viridiplantae</taxon>
        <taxon>Streptophyta</taxon>
        <taxon>Embryophyta</taxon>
        <taxon>Tracheophyta</taxon>
        <taxon>Spermatophyta</taxon>
        <taxon>Magnoliopsida</taxon>
        <taxon>eudicotyledons</taxon>
        <taxon>Gunneridae</taxon>
        <taxon>Pentapetalae</taxon>
        <taxon>asterids</taxon>
        <taxon>lamiids</taxon>
        <taxon>Solanales</taxon>
        <taxon>Solanaceae</taxon>
        <taxon>Nicotianoideae</taxon>
        <taxon>Nicotianeae</taxon>
        <taxon>Nicotiana</taxon>
    </lineage>
</organism>
<gene>
    <name evidence="3" type="primary">LOC107769480</name>
</gene>
<dbReference type="PANTHER" id="PTHR33872:SF2">
    <property type="entry name" value="DNA POLYMERASE EPSILON CATALYTIC SUBUNIT A"/>
    <property type="match status" value="1"/>
</dbReference>
<dbReference type="PANTHER" id="PTHR33872">
    <property type="entry name" value="DNA POLYMERASE EPSILON CATALYTIC SUBUNIT A"/>
    <property type="match status" value="1"/>
</dbReference>